<keyword evidence="2" id="KW-1003">Cell membrane</keyword>
<dbReference type="EMBL" id="LRQG01000149">
    <property type="protein sequence ID" value="KXA36894.1"/>
    <property type="molecule type" value="Genomic_DNA"/>
</dbReference>
<evidence type="ECO:0000256" key="3">
    <source>
        <dbReference type="ARBA" id="ARBA00022692"/>
    </source>
</evidence>
<evidence type="ECO:0000256" key="1">
    <source>
        <dbReference type="ARBA" id="ARBA00004651"/>
    </source>
</evidence>
<feature type="transmembrane region" description="Helical" evidence="6">
    <location>
        <begin position="115"/>
        <end position="135"/>
    </location>
</feature>
<dbReference type="PATRIC" id="fig|28128.5.peg.1888"/>
<evidence type="ECO:0000313" key="7">
    <source>
        <dbReference type="EMBL" id="KXA36894.1"/>
    </source>
</evidence>
<evidence type="ECO:0000256" key="6">
    <source>
        <dbReference type="SAM" id="Phobius"/>
    </source>
</evidence>
<name>A0A133Q1Z4_9BACT</name>
<dbReference type="InterPro" id="IPR017039">
    <property type="entry name" value="Virul_fac_BrkB"/>
</dbReference>
<comment type="caution">
    <text evidence="7">The sequence shown here is derived from an EMBL/GenBank/DDBJ whole genome shotgun (WGS) entry which is preliminary data.</text>
</comment>
<dbReference type="GO" id="GO:0005886">
    <property type="term" value="C:plasma membrane"/>
    <property type="evidence" value="ECO:0007669"/>
    <property type="project" value="UniProtKB-SubCell"/>
</dbReference>
<feature type="transmembrane region" description="Helical" evidence="6">
    <location>
        <begin position="155"/>
        <end position="179"/>
    </location>
</feature>
<keyword evidence="4 6" id="KW-1133">Transmembrane helix</keyword>
<keyword evidence="3 6" id="KW-0812">Transmembrane</keyword>
<dbReference type="OrthoDB" id="9808671at2"/>
<protein>
    <submittedName>
        <fullName evidence="7">YihY family protein</fullName>
    </submittedName>
</protein>
<keyword evidence="8" id="KW-1185">Reference proteome</keyword>
<evidence type="ECO:0000256" key="2">
    <source>
        <dbReference type="ARBA" id="ARBA00022475"/>
    </source>
</evidence>
<comment type="subcellular location">
    <subcellularLocation>
        <location evidence="1">Cell membrane</location>
        <topology evidence="1">Multi-pass membrane protein</topology>
    </subcellularLocation>
</comment>
<feature type="transmembrane region" description="Helical" evidence="6">
    <location>
        <begin position="261"/>
        <end position="286"/>
    </location>
</feature>
<evidence type="ECO:0000256" key="5">
    <source>
        <dbReference type="ARBA" id="ARBA00023136"/>
    </source>
</evidence>
<dbReference type="RefSeq" id="WP_060940950.1">
    <property type="nucleotide sequence ID" value="NZ_KQ957279.1"/>
</dbReference>
<dbReference type="PANTHER" id="PTHR30213">
    <property type="entry name" value="INNER MEMBRANE PROTEIN YHJD"/>
    <property type="match status" value="1"/>
</dbReference>
<organism evidence="7 8">
    <name type="scientific">Prevotella corporis</name>
    <dbReference type="NCBI Taxonomy" id="28128"/>
    <lineage>
        <taxon>Bacteria</taxon>
        <taxon>Pseudomonadati</taxon>
        <taxon>Bacteroidota</taxon>
        <taxon>Bacteroidia</taxon>
        <taxon>Bacteroidales</taxon>
        <taxon>Prevotellaceae</taxon>
        <taxon>Prevotella</taxon>
    </lineage>
</organism>
<dbReference type="Pfam" id="PF03631">
    <property type="entry name" value="Virul_fac_BrkB"/>
    <property type="match status" value="1"/>
</dbReference>
<evidence type="ECO:0000256" key="4">
    <source>
        <dbReference type="ARBA" id="ARBA00022989"/>
    </source>
</evidence>
<proteinExistence type="predicted"/>
<feature type="transmembrane region" description="Helical" evidence="6">
    <location>
        <begin position="199"/>
        <end position="219"/>
    </location>
</feature>
<accession>A0A133Q1Z4</accession>
<reference evidence="8" key="1">
    <citation type="submission" date="2016-01" db="EMBL/GenBank/DDBJ databases">
        <authorList>
            <person name="Mitreva M."/>
            <person name="Pepin K.H."/>
            <person name="Mihindukulasuriya K.A."/>
            <person name="Fulton R."/>
            <person name="Fronick C."/>
            <person name="O'Laughlin M."/>
            <person name="Miner T."/>
            <person name="Herter B."/>
            <person name="Rosa B.A."/>
            <person name="Cordes M."/>
            <person name="Tomlinson C."/>
            <person name="Wollam A."/>
            <person name="Palsikar V.B."/>
            <person name="Mardis E.R."/>
            <person name="Wilson R.K."/>
        </authorList>
    </citation>
    <scope>NUCLEOTIDE SEQUENCE [LARGE SCALE GENOMIC DNA]</scope>
    <source>
        <strain evidence="8">MJR7716</strain>
    </source>
</reference>
<evidence type="ECO:0000313" key="8">
    <source>
        <dbReference type="Proteomes" id="UP000070533"/>
    </source>
</evidence>
<dbReference type="Proteomes" id="UP000070533">
    <property type="component" value="Unassembled WGS sequence"/>
</dbReference>
<dbReference type="NCBIfam" id="TIGR00765">
    <property type="entry name" value="yihY_not_rbn"/>
    <property type="match status" value="1"/>
</dbReference>
<feature type="transmembrane region" description="Helical" evidence="6">
    <location>
        <begin position="231"/>
        <end position="249"/>
    </location>
</feature>
<keyword evidence="5 6" id="KW-0472">Membrane</keyword>
<sequence>MTIESIKHFFKIGMWKKNDNSSPHRNLLLRMLQKVYLAIIFFFERGHIGYATQLSFSTILAIVPLVSMIFAIANGFGFGKYIEEVCRETFSGQPEVANWLIQLANSYLVHAQTGLFIGIGLIFMLYSIISLINTVEQVFDSIWQVKGTRPLRRILTDYTSMMFLVPIAIVIMSGLSIFIYGFADQLKEYWVLGSMARFLIHYILPWFVMSMIFVVLFIFMPNTKVKVSKAIGPGVLAGALMLGLQWVYIHGQILLTSYNAIYGSLAALPLFMLWMQISWYICLFCAELCYTNQNLEFYEYLIETKDVSHLNRMMMSAVILSHICNRFARGQRPYTALELKTLSNIPIRVITDILYNLCKVNLIAENNSMDLNEITFSPTSDTDKITIGKMVTLLEAHPKDKYENLGLDISKTVCKEVMDRMRYVRCEYIKSLDDFPVKDLVK</sequence>
<dbReference type="PANTHER" id="PTHR30213:SF0">
    <property type="entry name" value="UPF0761 MEMBRANE PROTEIN YIHY"/>
    <property type="match status" value="1"/>
</dbReference>
<feature type="transmembrane region" description="Helical" evidence="6">
    <location>
        <begin position="55"/>
        <end position="73"/>
    </location>
</feature>
<dbReference type="STRING" id="28128.HMPREF3226_01839"/>
<dbReference type="AlphaFoldDB" id="A0A133Q1Z4"/>
<gene>
    <name evidence="7" type="ORF">HMPREF3226_01839</name>
</gene>